<dbReference type="InterPro" id="IPR045864">
    <property type="entry name" value="aa-tRNA-synth_II/BPL/LPL"/>
</dbReference>
<evidence type="ECO:0000256" key="5">
    <source>
        <dbReference type="ARBA" id="ARBA00022598"/>
    </source>
</evidence>
<dbReference type="GO" id="GO:0005524">
    <property type="term" value="F:ATP binding"/>
    <property type="evidence" value="ECO:0007669"/>
    <property type="project" value="UniProtKB-UniRule"/>
</dbReference>
<dbReference type="OrthoDB" id="9802326at2"/>
<dbReference type="EC" id="6.1.1.6" evidence="13"/>
<dbReference type="SUPFAM" id="SSF55681">
    <property type="entry name" value="Class II aaRS and biotin synthetases"/>
    <property type="match status" value="1"/>
</dbReference>
<feature type="binding site" evidence="13">
    <location>
        <position position="422"/>
    </location>
    <ligand>
        <name>Mg(2+)</name>
        <dbReference type="ChEBI" id="CHEBI:18420"/>
        <label>1</label>
    </ligand>
</feature>
<dbReference type="InterPro" id="IPR004364">
    <property type="entry name" value="Aa-tRNA-synt_II"/>
</dbReference>
<keyword evidence="10 13" id="KW-0648">Protein biosynthesis</keyword>
<dbReference type="GO" id="GO:0000287">
    <property type="term" value="F:magnesium ion binding"/>
    <property type="evidence" value="ECO:0007669"/>
    <property type="project" value="UniProtKB-UniRule"/>
</dbReference>
<dbReference type="Gene3D" id="2.40.50.140">
    <property type="entry name" value="Nucleic acid-binding proteins"/>
    <property type="match status" value="1"/>
</dbReference>
<dbReference type="FunFam" id="3.30.930.10:FF:000001">
    <property type="entry name" value="Lysine--tRNA ligase"/>
    <property type="match status" value="1"/>
</dbReference>
<dbReference type="CDD" id="cd04322">
    <property type="entry name" value="LysRS_N"/>
    <property type="match status" value="1"/>
</dbReference>
<evidence type="ECO:0000256" key="11">
    <source>
        <dbReference type="ARBA" id="ARBA00023146"/>
    </source>
</evidence>
<evidence type="ECO:0000313" key="18">
    <source>
        <dbReference type="Proteomes" id="UP000235346"/>
    </source>
</evidence>
<dbReference type="Pfam" id="PF01336">
    <property type="entry name" value="tRNA_anti-codon"/>
    <property type="match status" value="1"/>
</dbReference>
<dbReference type="Proteomes" id="UP000235346">
    <property type="component" value="Unassembled WGS sequence"/>
</dbReference>
<dbReference type="HAMAP" id="MF_00252">
    <property type="entry name" value="Lys_tRNA_synth_class2"/>
    <property type="match status" value="1"/>
</dbReference>
<evidence type="ECO:0000256" key="14">
    <source>
        <dbReference type="RuleBase" id="RU000336"/>
    </source>
</evidence>
<evidence type="ECO:0000259" key="16">
    <source>
        <dbReference type="PROSITE" id="PS50862"/>
    </source>
</evidence>
<organism evidence="17 18">
    <name type="scientific">Halomonas heilongjiangensis</name>
    <dbReference type="NCBI Taxonomy" id="1387883"/>
    <lineage>
        <taxon>Bacteria</taxon>
        <taxon>Pseudomonadati</taxon>
        <taxon>Pseudomonadota</taxon>
        <taxon>Gammaproteobacteria</taxon>
        <taxon>Oceanospirillales</taxon>
        <taxon>Halomonadaceae</taxon>
        <taxon>Halomonas</taxon>
    </lineage>
</organism>
<dbReference type="PROSITE" id="PS50862">
    <property type="entry name" value="AA_TRNA_LIGASE_II"/>
    <property type="match status" value="1"/>
</dbReference>
<dbReference type="InterPro" id="IPR018149">
    <property type="entry name" value="Lys-tRNA-synth_II_C"/>
</dbReference>
<keyword evidence="5 13" id="KW-0436">Ligase</keyword>
<comment type="subcellular location">
    <subcellularLocation>
        <location evidence="1 13">Cytoplasm</location>
    </subcellularLocation>
</comment>
<feature type="binding site" evidence="13">
    <location>
        <position position="422"/>
    </location>
    <ligand>
        <name>Mg(2+)</name>
        <dbReference type="ChEBI" id="CHEBI:18420"/>
        <label>2</label>
    </ligand>
</feature>
<name>A0A2N7TS62_9GAMM</name>
<keyword evidence="9 13" id="KW-0460">Magnesium</keyword>
<gene>
    <name evidence="13 17" type="primary">lysS</name>
    <name evidence="17" type="ORF">C1H66_04035</name>
</gene>
<dbReference type="InterPro" id="IPR002313">
    <property type="entry name" value="Lys-tRNA-ligase_II"/>
</dbReference>
<comment type="cofactor">
    <cofactor evidence="13 14">
        <name>Mg(2+)</name>
        <dbReference type="ChEBI" id="CHEBI:18420"/>
    </cofactor>
    <text evidence="13 14">Binds 3 Mg(2+) ions per subunit.</text>
</comment>
<comment type="similarity">
    <text evidence="2 13">Belongs to the class-II aminoacyl-tRNA synthetase family.</text>
</comment>
<dbReference type="InterPro" id="IPR004365">
    <property type="entry name" value="NA-bd_OB_tRNA"/>
</dbReference>
<evidence type="ECO:0000256" key="15">
    <source>
        <dbReference type="SAM" id="Coils"/>
    </source>
</evidence>
<dbReference type="PANTHER" id="PTHR42918:SF15">
    <property type="entry name" value="LYSINE--TRNA LIGASE, CHLOROPLASTIC_MITOCHONDRIAL"/>
    <property type="match status" value="1"/>
</dbReference>
<evidence type="ECO:0000256" key="13">
    <source>
        <dbReference type="HAMAP-Rule" id="MF_00252"/>
    </source>
</evidence>
<dbReference type="GO" id="GO:0000049">
    <property type="term" value="F:tRNA binding"/>
    <property type="evidence" value="ECO:0007669"/>
    <property type="project" value="TreeGrafter"/>
</dbReference>
<evidence type="ECO:0000256" key="2">
    <source>
        <dbReference type="ARBA" id="ARBA00008226"/>
    </source>
</evidence>
<protein>
    <recommendedName>
        <fullName evidence="13">Lysine--tRNA ligase</fullName>
        <ecNumber evidence="13">6.1.1.6</ecNumber>
    </recommendedName>
    <alternativeName>
        <fullName evidence="13">Lysyl-tRNA synthetase</fullName>
        <shortName evidence="13">LysRS</shortName>
    </alternativeName>
</protein>
<dbReference type="PRINTS" id="PR00982">
    <property type="entry name" value="TRNASYNTHLYS"/>
</dbReference>
<evidence type="ECO:0000256" key="4">
    <source>
        <dbReference type="ARBA" id="ARBA00022490"/>
    </source>
</evidence>
<evidence type="ECO:0000256" key="9">
    <source>
        <dbReference type="ARBA" id="ARBA00022842"/>
    </source>
</evidence>
<keyword evidence="18" id="KW-1185">Reference proteome</keyword>
<comment type="subunit">
    <text evidence="3 13">Homodimer.</text>
</comment>
<dbReference type="PANTHER" id="PTHR42918">
    <property type="entry name" value="LYSYL-TRNA SYNTHETASE"/>
    <property type="match status" value="1"/>
</dbReference>
<evidence type="ECO:0000256" key="8">
    <source>
        <dbReference type="ARBA" id="ARBA00022840"/>
    </source>
</evidence>
<dbReference type="Gene3D" id="3.30.930.10">
    <property type="entry name" value="Bira Bifunctional Protein, Domain 2"/>
    <property type="match status" value="1"/>
</dbReference>
<dbReference type="InterPro" id="IPR006195">
    <property type="entry name" value="aa-tRNA-synth_II"/>
</dbReference>
<keyword evidence="15" id="KW-0175">Coiled coil</keyword>
<dbReference type="SUPFAM" id="SSF50249">
    <property type="entry name" value="Nucleic acid-binding proteins"/>
    <property type="match status" value="1"/>
</dbReference>
<keyword evidence="11 13" id="KW-0030">Aminoacyl-tRNA synthetase</keyword>
<evidence type="ECO:0000256" key="3">
    <source>
        <dbReference type="ARBA" id="ARBA00011738"/>
    </source>
</evidence>
<dbReference type="RefSeq" id="WP_102626632.1">
    <property type="nucleotide sequence ID" value="NZ_PDOH01000018.1"/>
</dbReference>
<dbReference type="GO" id="GO:0006430">
    <property type="term" value="P:lysyl-tRNA aminoacylation"/>
    <property type="evidence" value="ECO:0007669"/>
    <property type="project" value="UniProtKB-UniRule"/>
</dbReference>
<proteinExistence type="inferred from homology"/>
<sequence length="507" mass="57220">MADHDASSNHPQHDENHLIAERRAKLAARRELAAQRGGSAFPNDFRRDSLAAELDAELGEHDKEALEGLDRQAAVAGRIMRKRGPFIVIQDVSGQIQLYVDKKGLPAAVLEDIKGWDIGDIVAARGPVHKSGKGDLYVMMTEAALLTKSLRPLPDKFHGLTDLEARYRQRYVDLIMNPESRQAFEVRAGVIASIRRFFEARGFMEVETPMLQQIPGGAAARPFITHHNALDMDMYLRIAPELYLKRLVVGGFERVFEINRNFRNEGLSTRHNPEFTMLEFYWAYADYRDLLDITEEMIRNVAKEVLGTTTLVYQGTTYELGKPFRRLTMRQAILEHGEGIDDADLDSREGAVAVAERLGIQVKESWGLGKLHTEIFEEVAEHRLDQPTFIVEYPAEVSPLARRKDSDPFVTERFEFFVGGREIANGFSELNDAEDQAERFRAQAAEKEAGDLEAMYYDADYVRALEYGLPPTAGEGIGIDRLVMLFTDSASIRDVLLFPAMRPEAVE</sequence>
<feature type="coiled-coil region" evidence="15">
    <location>
        <begin position="423"/>
        <end position="450"/>
    </location>
</feature>
<keyword evidence="7 13" id="KW-0547">Nucleotide-binding</keyword>
<comment type="catalytic activity">
    <reaction evidence="12 13 14">
        <text>tRNA(Lys) + L-lysine + ATP = L-lysyl-tRNA(Lys) + AMP + diphosphate</text>
        <dbReference type="Rhea" id="RHEA:20792"/>
        <dbReference type="Rhea" id="RHEA-COMP:9696"/>
        <dbReference type="Rhea" id="RHEA-COMP:9697"/>
        <dbReference type="ChEBI" id="CHEBI:30616"/>
        <dbReference type="ChEBI" id="CHEBI:32551"/>
        <dbReference type="ChEBI" id="CHEBI:33019"/>
        <dbReference type="ChEBI" id="CHEBI:78442"/>
        <dbReference type="ChEBI" id="CHEBI:78529"/>
        <dbReference type="ChEBI" id="CHEBI:456215"/>
        <dbReference type="EC" id="6.1.1.6"/>
    </reaction>
</comment>
<reference evidence="17 18" key="1">
    <citation type="submission" date="2018-01" db="EMBL/GenBank/DDBJ databases">
        <title>Halomonas endophytica sp. nov., isolated from storage liquid in the stems of Populus euphratica.</title>
        <authorList>
            <person name="Chen C."/>
        </authorList>
    </citation>
    <scope>NUCLEOTIDE SEQUENCE [LARGE SCALE GENOMIC DNA]</scope>
    <source>
        <strain evidence="17 18">DSM 26881</strain>
    </source>
</reference>
<evidence type="ECO:0000256" key="10">
    <source>
        <dbReference type="ARBA" id="ARBA00022917"/>
    </source>
</evidence>
<feature type="binding site" evidence="13">
    <location>
        <position position="415"/>
    </location>
    <ligand>
        <name>Mg(2+)</name>
        <dbReference type="ChEBI" id="CHEBI:18420"/>
        <label>1</label>
    </ligand>
</feature>
<dbReference type="Pfam" id="PF00152">
    <property type="entry name" value="tRNA-synt_2"/>
    <property type="match status" value="1"/>
</dbReference>
<evidence type="ECO:0000256" key="6">
    <source>
        <dbReference type="ARBA" id="ARBA00022723"/>
    </source>
</evidence>
<evidence type="ECO:0000256" key="1">
    <source>
        <dbReference type="ARBA" id="ARBA00004496"/>
    </source>
</evidence>
<evidence type="ECO:0000313" key="17">
    <source>
        <dbReference type="EMBL" id="PMR71016.1"/>
    </source>
</evidence>
<dbReference type="InterPro" id="IPR012340">
    <property type="entry name" value="NA-bd_OB-fold"/>
</dbReference>
<dbReference type="GO" id="GO:0005829">
    <property type="term" value="C:cytosol"/>
    <property type="evidence" value="ECO:0007669"/>
    <property type="project" value="TreeGrafter"/>
</dbReference>
<keyword evidence="8 13" id="KW-0067">ATP-binding</keyword>
<accession>A0A2N7TS62</accession>
<dbReference type="InterPro" id="IPR044136">
    <property type="entry name" value="Lys-tRNA-ligase_II_N"/>
</dbReference>
<dbReference type="GO" id="GO:0004824">
    <property type="term" value="F:lysine-tRNA ligase activity"/>
    <property type="evidence" value="ECO:0007669"/>
    <property type="project" value="UniProtKB-UniRule"/>
</dbReference>
<comment type="caution">
    <text evidence="17">The sequence shown here is derived from an EMBL/GenBank/DDBJ whole genome shotgun (WGS) entry which is preliminary data.</text>
</comment>
<dbReference type="AlphaFoldDB" id="A0A2N7TS62"/>
<dbReference type="NCBIfam" id="NF001756">
    <property type="entry name" value="PRK00484.1"/>
    <property type="match status" value="1"/>
</dbReference>
<dbReference type="CDD" id="cd00775">
    <property type="entry name" value="LysRS_core"/>
    <property type="match status" value="1"/>
</dbReference>
<feature type="domain" description="Aminoacyl-transfer RNA synthetases class-II family profile" evidence="16">
    <location>
        <begin position="184"/>
        <end position="503"/>
    </location>
</feature>
<keyword evidence="6 13" id="KW-0479">Metal-binding</keyword>
<keyword evidence="4 13" id="KW-0963">Cytoplasm</keyword>
<dbReference type="NCBIfam" id="TIGR00499">
    <property type="entry name" value="lysS_bact"/>
    <property type="match status" value="1"/>
</dbReference>
<dbReference type="EMBL" id="PNRE01000021">
    <property type="protein sequence ID" value="PMR71016.1"/>
    <property type="molecule type" value="Genomic_DNA"/>
</dbReference>
<evidence type="ECO:0000256" key="7">
    <source>
        <dbReference type="ARBA" id="ARBA00022741"/>
    </source>
</evidence>
<evidence type="ECO:0000256" key="12">
    <source>
        <dbReference type="ARBA" id="ARBA00048573"/>
    </source>
</evidence>